<dbReference type="EMBL" id="CP071091">
    <property type="protein sequence ID" value="QSQ13768.1"/>
    <property type="molecule type" value="Genomic_DNA"/>
</dbReference>
<protein>
    <recommendedName>
        <fullName evidence="3">Lipoprotein</fullName>
    </recommendedName>
</protein>
<accession>A0ABX7N5N6</accession>
<dbReference type="RefSeq" id="WP_206715571.1">
    <property type="nucleotide sequence ID" value="NZ_CP071091.1"/>
</dbReference>
<evidence type="ECO:0008006" key="3">
    <source>
        <dbReference type="Google" id="ProtNLM"/>
    </source>
</evidence>
<evidence type="ECO:0000313" key="2">
    <source>
        <dbReference type="Proteomes" id="UP000663090"/>
    </source>
</evidence>
<evidence type="ECO:0000313" key="1">
    <source>
        <dbReference type="EMBL" id="QSQ13768.1"/>
    </source>
</evidence>
<organism evidence="1 2">
    <name type="scientific">Myxococcus landrumensis</name>
    <dbReference type="NCBI Taxonomy" id="2813577"/>
    <lineage>
        <taxon>Bacteria</taxon>
        <taxon>Pseudomonadati</taxon>
        <taxon>Myxococcota</taxon>
        <taxon>Myxococcia</taxon>
        <taxon>Myxococcales</taxon>
        <taxon>Cystobacterineae</taxon>
        <taxon>Myxococcaceae</taxon>
        <taxon>Myxococcus</taxon>
    </lineage>
</organism>
<reference evidence="1 2" key="1">
    <citation type="submission" date="2021-02" db="EMBL/GenBank/DDBJ databases">
        <title>De Novo genome assembly of isolated myxobacteria.</title>
        <authorList>
            <person name="Stevens D.C."/>
        </authorList>
    </citation>
    <scope>NUCLEOTIDE SEQUENCE [LARGE SCALE GENOMIC DNA]</scope>
    <source>
        <strain evidence="1 2">SCHIC003</strain>
    </source>
</reference>
<gene>
    <name evidence="1" type="ORF">JY572_36490</name>
</gene>
<dbReference type="Proteomes" id="UP000663090">
    <property type="component" value="Chromosome"/>
</dbReference>
<keyword evidence="2" id="KW-1185">Reference proteome</keyword>
<proteinExistence type="predicted"/>
<name>A0ABX7N5N6_9BACT</name>
<sequence length="94" mass="10654">MKSKLMVTNSAEHPLLVVIEPMAEDYILVPGESLSFVAQEIGEDFYFSMVLRSAEEMLVYVEGSVERVVAYDSEGNVVEYGHNRHLNPNYPKFP</sequence>